<dbReference type="EMBL" id="CACSLK010030184">
    <property type="protein sequence ID" value="CAA0837111.1"/>
    <property type="molecule type" value="Genomic_DNA"/>
</dbReference>
<evidence type="ECO:0000259" key="7">
    <source>
        <dbReference type="PROSITE" id="PS51473"/>
    </source>
</evidence>
<keyword evidence="2" id="KW-0964">Secreted</keyword>
<evidence type="ECO:0000313" key="8">
    <source>
        <dbReference type="EMBL" id="CAA0837111.1"/>
    </source>
</evidence>
<dbReference type="PROSITE" id="PS51473">
    <property type="entry name" value="GNK2"/>
    <property type="match status" value="1"/>
</dbReference>
<evidence type="ECO:0000256" key="1">
    <source>
        <dbReference type="ARBA" id="ARBA00004613"/>
    </source>
</evidence>
<feature type="chain" id="PRO_5040423619" evidence="6">
    <location>
        <begin position="24"/>
        <end position="208"/>
    </location>
</feature>
<dbReference type="GO" id="GO:0005576">
    <property type="term" value="C:extracellular region"/>
    <property type="evidence" value="ECO:0007669"/>
    <property type="project" value="UniProtKB-SubCell"/>
</dbReference>
<keyword evidence="3 6" id="KW-0732">Signal</keyword>
<dbReference type="Proteomes" id="UP001153555">
    <property type="component" value="Unassembled WGS sequence"/>
</dbReference>
<evidence type="ECO:0000256" key="6">
    <source>
        <dbReference type="SAM" id="SignalP"/>
    </source>
</evidence>
<sequence length="208" mass="22903">MSYYYLISLLTILSSFLFQTSFSTEPYLTYICTGSNYTENSQFGKDLNCLMQDLNKVNGTDNGGFRNASSGQAYGLAQCRGDVKPDDCHACINTTTSDLTKTQCPGRRRGISCGTAEKLLRDLAKKAPVARKPNMFAECTAELPEKESGNRTLYGMAQCSMDLSPKKCTSCLNQAVSTLSACCTRNIGGRVYYGSCIMRYEIYPFLGK</sequence>
<accession>A0A9N7NVR2</accession>
<feature type="domain" description="Gnk2-homologous" evidence="7">
    <location>
        <begin position="98"/>
        <end position="205"/>
    </location>
</feature>
<evidence type="ECO:0000256" key="5">
    <source>
        <dbReference type="ARBA" id="ARBA00038515"/>
    </source>
</evidence>
<dbReference type="PANTHER" id="PTHR32411">
    <property type="entry name" value="CYSTEINE-RICH REPEAT SECRETORY PROTEIN 38-RELATED"/>
    <property type="match status" value="1"/>
</dbReference>
<evidence type="ECO:0000256" key="2">
    <source>
        <dbReference type="ARBA" id="ARBA00022525"/>
    </source>
</evidence>
<keyword evidence="9" id="KW-1185">Reference proteome</keyword>
<dbReference type="InterPro" id="IPR050581">
    <property type="entry name" value="CRR_secretory_protein"/>
</dbReference>
<evidence type="ECO:0000313" key="9">
    <source>
        <dbReference type="Proteomes" id="UP001153555"/>
    </source>
</evidence>
<gene>
    <name evidence="8" type="ORF">SHERM_04122</name>
</gene>
<comment type="caution">
    <text evidence="8">The sequence shown here is derived from an EMBL/GenBank/DDBJ whole genome shotgun (WGS) entry which is preliminary data.</text>
</comment>
<comment type="subcellular location">
    <subcellularLocation>
        <location evidence="1">Secreted</location>
    </subcellularLocation>
</comment>
<dbReference type="AlphaFoldDB" id="A0A9N7NVR2"/>
<evidence type="ECO:0000256" key="3">
    <source>
        <dbReference type="ARBA" id="ARBA00022729"/>
    </source>
</evidence>
<name>A0A9N7NVR2_STRHE</name>
<evidence type="ECO:0000256" key="4">
    <source>
        <dbReference type="ARBA" id="ARBA00022737"/>
    </source>
</evidence>
<proteinExistence type="inferred from homology"/>
<organism evidence="8 9">
    <name type="scientific">Striga hermonthica</name>
    <name type="common">Purple witchweed</name>
    <name type="synonym">Buchnera hermonthica</name>
    <dbReference type="NCBI Taxonomy" id="68872"/>
    <lineage>
        <taxon>Eukaryota</taxon>
        <taxon>Viridiplantae</taxon>
        <taxon>Streptophyta</taxon>
        <taxon>Embryophyta</taxon>
        <taxon>Tracheophyta</taxon>
        <taxon>Spermatophyta</taxon>
        <taxon>Magnoliopsida</taxon>
        <taxon>eudicotyledons</taxon>
        <taxon>Gunneridae</taxon>
        <taxon>Pentapetalae</taxon>
        <taxon>asterids</taxon>
        <taxon>lamiids</taxon>
        <taxon>Lamiales</taxon>
        <taxon>Orobanchaceae</taxon>
        <taxon>Buchnereae</taxon>
        <taxon>Striga</taxon>
    </lineage>
</organism>
<keyword evidence="4" id="KW-0677">Repeat</keyword>
<dbReference type="OrthoDB" id="911609at2759"/>
<dbReference type="CDD" id="cd23509">
    <property type="entry name" value="Gnk2-like"/>
    <property type="match status" value="2"/>
</dbReference>
<reference evidence="8" key="1">
    <citation type="submission" date="2019-12" db="EMBL/GenBank/DDBJ databases">
        <authorList>
            <person name="Scholes J."/>
        </authorList>
    </citation>
    <scope>NUCLEOTIDE SEQUENCE</scope>
</reference>
<feature type="signal peptide" evidence="6">
    <location>
        <begin position="1"/>
        <end position="23"/>
    </location>
</feature>
<comment type="similarity">
    <text evidence="5">Belongs to the cysteine-rich repeat secretory protein family.</text>
</comment>
<dbReference type="Pfam" id="PF01657">
    <property type="entry name" value="Stress-antifung"/>
    <property type="match status" value="2"/>
</dbReference>
<dbReference type="InterPro" id="IPR002902">
    <property type="entry name" value="GNK2"/>
</dbReference>
<dbReference type="Gene3D" id="3.30.430.20">
    <property type="entry name" value="Gnk2 domain, C-X8-C-X2-C motif"/>
    <property type="match status" value="2"/>
</dbReference>
<protein>
    <submittedName>
        <fullName evidence="8">Cysteine-rich repeat secretory protein 38</fullName>
    </submittedName>
</protein>
<dbReference type="PANTHER" id="PTHR32411:SF43">
    <property type="entry name" value="CYSTEINE-RICH REPEAT SECRETORY PROTEIN 38"/>
    <property type="match status" value="1"/>
</dbReference>
<dbReference type="InterPro" id="IPR038408">
    <property type="entry name" value="GNK2_sf"/>
</dbReference>